<keyword evidence="2" id="KW-0813">Transport</keyword>
<sequence length="401" mass="42422">MSSTHTLHTPATPAAQNSLSKGLLLLMAFTAGMTVANLYYNQPLLADIGRTFGVAPDKVGIVSTCTQVGYALGMFLFVPLGDIKERKGLITVLLSLVCLSLIGTAAAQNLAWMYIASFAVGITTVVPQILIPLAATLASPSEQGKAVGTVTSGLLLGILLTRTVSGLIGGTWGWRFMYALAAAAMLALLILLRAKLPVTRPSAELRYGELLASMGKLVNKYATLRESALIGAANFAAFSIFWTALSFYVEGKPYHYSSQIAGLFGLIGAAGALGAPFVGRLADRIPTKWMIGAMVSLNIIAYLLFGLLGSMLWALILGVILLDLGVQGTQVANQTRIYALEPPARSRLNTVQMVTTFLGGAIGSSVGSYAWHEWGWTGVCFAGGIVGLFSFSVWLVHRLKA</sequence>
<feature type="transmembrane region" description="Helical" evidence="6">
    <location>
        <begin position="146"/>
        <end position="168"/>
    </location>
</feature>
<dbReference type="PANTHER" id="PTHR42910">
    <property type="entry name" value="TRANSPORTER SCO4007-RELATED"/>
    <property type="match status" value="1"/>
</dbReference>
<evidence type="ECO:0000313" key="8">
    <source>
        <dbReference type="EMBL" id="GLX70287.1"/>
    </source>
</evidence>
<feature type="transmembrane region" description="Helical" evidence="6">
    <location>
        <begin position="88"/>
        <end position="106"/>
    </location>
</feature>
<dbReference type="InterPro" id="IPR036259">
    <property type="entry name" value="MFS_trans_sf"/>
</dbReference>
<evidence type="ECO:0000259" key="7">
    <source>
        <dbReference type="PROSITE" id="PS50850"/>
    </source>
</evidence>
<dbReference type="EMBL" id="BSSQ01000018">
    <property type="protein sequence ID" value="GLX70287.1"/>
    <property type="molecule type" value="Genomic_DNA"/>
</dbReference>
<feature type="transmembrane region" description="Helical" evidence="6">
    <location>
        <begin position="260"/>
        <end position="278"/>
    </location>
</feature>
<keyword evidence="4 6" id="KW-1133">Transmembrane helix</keyword>
<feature type="transmembrane region" description="Helical" evidence="6">
    <location>
        <begin position="174"/>
        <end position="192"/>
    </location>
</feature>
<dbReference type="SUPFAM" id="SSF103473">
    <property type="entry name" value="MFS general substrate transporter"/>
    <property type="match status" value="1"/>
</dbReference>
<dbReference type="Proteomes" id="UP001157114">
    <property type="component" value="Unassembled WGS sequence"/>
</dbReference>
<accession>A0ABQ6GHU9</accession>
<evidence type="ECO:0000256" key="1">
    <source>
        <dbReference type="ARBA" id="ARBA00004651"/>
    </source>
</evidence>
<reference evidence="8 9" key="1">
    <citation type="submission" date="2023-03" db="EMBL/GenBank/DDBJ databases">
        <title>Draft genome sequence of the bacteria which degrade cell wall of Tricholomamatutake.</title>
        <authorList>
            <person name="Konishi Y."/>
            <person name="Fukuta Y."/>
            <person name="Shirasaka N."/>
        </authorList>
    </citation>
    <scope>NUCLEOTIDE SEQUENCE [LARGE SCALE GENOMIC DNA]</scope>
    <source>
        <strain evidence="9">mu1</strain>
    </source>
</reference>
<feature type="transmembrane region" description="Helical" evidence="6">
    <location>
        <begin position="23"/>
        <end position="40"/>
    </location>
</feature>
<dbReference type="CDD" id="cd17324">
    <property type="entry name" value="MFS_NepI_like"/>
    <property type="match status" value="1"/>
</dbReference>
<feature type="transmembrane region" description="Helical" evidence="6">
    <location>
        <begin position="374"/>
        <end position="396"/>
    </location>
</feature>
<protein>
    <submittedName>
        <fullName evidence="8">Permease</fullName>
    </submittedName>
</protein>
<feature type="transmembrane region" description="Helical" evidence="6">
    <location>
        <begin position="112"/>
        <end position="134"/>
    </location>
</feature>
<dbReference type="Gene3D" id="1.20.1250.20">
    <property type="entry name" value="MFS general substrate transporter like domains"/>
    <property type="match status" value="1"/>
</dbReference>
<proteinExistence type="predicted"/>
<dbReference type="PROSITE" id="PS50850">
    <property type="entry name" value="MFS"/>
    <property type="match status" value="1"/>
</dbReference>
<dbReference type="RefSeq" id="WP_284241048.1">
    <property type="nucleotide sequence ID" value="NZ_BSSQ01000018.1"/>
</dbReference>
<feature type="transmembrane region" description="Helical" evidence="6">
    <location>
        <begin position="299"/>
        <end position="322"/>
    </location>
</feature>
<evidence type="ECO:0000256" key="2">
    <source>
        <dbReference type="ARBA" id="ARBA00022448"/>
    </source>
</evidence>
<keyword evidence="9" id="KW-1185">Reference proteome</keyword>
<comment type="caution">
    <text evidence="8">The sequence shown here is derived from an EMBL/GenBank/DDBJ whole genome shotgun (WGS) entry which is preliminary data.</text>
</comment>
<comment type="subcellular location">
    <subcellularLocation>
        <location evidence="1">Cell membrane</location>
        <topology evidence="1">Multi-pass membrane protein</topology>
    </subcellularLocation>
</comment>
<name>A0ABQ6GHU9_9BACL</name>
<feature type="transmembrane region" description="Helical" evidence="6">
    <location>
        <begin position="60"/>
        <end position="81"/>
    </location>
</feature>
<dbReference type="Pfam" id="PF07690">
    <property type="entry name" value="MFS_1"/>
    <property type="match status" value="1"/>
</dbReference>
<dbReference type="InterPro" id="IPR011701">
    <property type="entry name" value="MFS"/>
</dbReference>
<feature type="domain" description="Major facilitator superfamily (MFS) profile" evidence="7">
    <location>
        <begin position="20"/>
        <end position="401"/>
    </location>
</feature>
<evidence type="ECO:0000256" key="3">
    <source>
        <dbReference type="ARBA" id="ARBA00022692"/>
    </source>
</evidence>
<keyword evidence="3 6" id="KW-0812">Transmembrane</keyword>
<evidence type="ECO:0000256" key="6">
    <source>
        <dbReference type="SAM" id="Phobius"/>
    </source>
</evidence>
<feature type="transmembrane region" description="Helical" evidence="6">
    <location>
        <begin position="228"/>
        <end position="248"/>
    </location>
</feature>
<evidence type="ECO:0000256" key="5">
    <source>
        <dbReference type="ARBA" id="ARBA00023136"/>
    </source>
</evidence>
<keyword evidence="5 6" id="KW-0472">Membrane</keyword>
<evidence type="ECO:0000313" key="9">
    <source>
        <dbReference type="Proteomes" id="UP001157114"/>
    </source>
</evidence>
<dbReference type="InterPro" id="IPR020846">
    <property type="entry name" value="MFS_dom"/>
</dbReference>
<evidence type="ECO:0000256" key="4">
    <source>
        <dbReference type="ARBA" id="ARBA00022989"/>
    </source>
</evidence>
<gene>
    <name evidence="8" type="ORF">MU1_46330</name>
</gene>
<organism evidence="8 9">
    <name type="scientific">Paenibacillus glycanilyticus</name>
    <dbReference type="NCBI Taxonomy" id="126569"/>
    <lineage>
        <taxon>Bacteria</taxon>
        <taxon>Bacillati</taxon>
        <taxon>Bacillota</taxon>
        <taxon>Bacilli</taxon>
        <taxon>Bacillales</taxon>
        <taxon>Paenibacillaceae</taxon>
        <taxon>Paenibacillus</taxon>
    </lineage>
</organism>
<dbReference type="PANTHER" id="PTHR42910:SF1">
    <property type="entry name" value="MAJOR FACILITATOR SUPERFAMILY (MFS) PROFILE DOMAIN-CONTAINING PROTEIN"/>
    <property type="match status" value="1"/>
</dbReference>